<keyword evidence="6" id="KW-1185">Reference proteome</keyword>
<dbReference type="Pfam" id="PF00392">
    <property type="entry name" value="GntR"/>
    <property type="match status" value="1"/>
</dbReference>
<organism evidence="5 6">
    <name type="scientific">Stieleria neptunia</name>
    <dbReference type="NCBI Taxonomy" id="2527979"/>
    <lineage>
        <taxon>Bacteria</taxon>
        <taxon>Pseudomonadati</taxon>
        <taxon>Planctomycetota</taxon>
        <taxon>Planctomycetia</taxon>
        <taxon>Pirellulales</taxon>
        <taxon>Pirellulaceae</taxon>
        <taxon>Stieleria</taxon>
    </lineage>
</organism>
<dbReference type="CDD" id="cd07377">
    <property type="entry name" value="WHTH_GntR"/>
    <property type="match status" value="1"/>
</dbReference>
<keyword evidence="2" id="KW-0238">DNA-binding</keyword>
<dbReference type="Pfam" id="PF07729">
    <property type="entry name" value="FCD"/>
    <property type="match status" value="1"/>
</dbReference>
<dbReference type="Proteomes" id="UP000319004">
    <property type="component" value="Chromosome"/>
</dbReference>
<dbReference type="SMART" id="SM00895">
    <property type="entry name" value="FCD"/>
    <property type="match status" value="1"/>
</dbReference>
<evidence type="ECO:0000313" key="6">
    <source>
        <dbReference type="Proteomes" id="UP000319004"/>
    </source>
</evidence>
<dbReference type="PANTHER" id="PTHR43537">
    <property type="entry name" value="TRANSCRIPTIONAL REGULATOR, GNTR FAMILY"/>
    <property type="match status" value="1"/>
</dbReference>
<evidence type="ECO:0000256" key="2">
    <source>
        <dbReference type="ARBA" id="ARBA00023125"/>
    </source>
</evidence>
<dbReference type="EMBL" id="CP037423">
    <property type="protein sequence ID" value="QDV43848.1"/>
    <property type="molecule type" value="Genomic_DNA"/>
</dbReference>
<evidence type="ECO:0000313" key="5">
    <source>
        <dbReference type="EMBL" id="QDV43848.1"/>
    </source>
</evidence>
<dbReference type="PANTHER" id="PTHR43537:SF5">
    <property type="entry name" value="UXU OPERON TRANSCRIPTIONAL REGULATOR"/>
    <property type="match status" value="1"/>
</dbReference>
<evidence type="ECO:0000256" key="3">
    <source>
        <dbReference type="ARBA" id="ARBA00023163"/>
    </source>
</evidence>
<dbReference type="PROSITE" id="PS50949">
    <property type="entry name" value="HTH_GNTR"/>
    <property type="match status" value="1"/>
</dbReference>
<evidence type="ECO:0000259" key="4">
    <source>
        <dbReference type="PROSITE" id="PS50949"/>
    </source>
</evidence>
<dbReference type="InterPro" id="IPR036390">
    <property type="entry name" value="WH_DNA-bd_sf"/>
</dbReference>
<evidence type="ECO:0000256" key="1">
    <source>
        <dbReference type="ARBA" id="ARBA00023015"/>
    </source>
</evidence>
<dbReference type="InterPro" id="IPR036388">
    <property type="entry name" value="WH-like_DNA-bd_sf"/>
</dbReference>
<gene>
    <name evidence="5" type="primary">lutR</name>
    <name evidence="5" type="ORF">Enr13x_37080</name>
</gene>
<sequence>MGSSATSTETVFQQMLQNVQSGDWESGSEIPSERSLIDEFGVSRIAIREALSMLRGLGVVDISHGRRTRVKPIGSETLGNLLPLMLLCGGQRTFDQVFEVRLAIESQTASLAARRRTDEHLVKLDILLQRFRDAMTSAESDAQPVDLEFHLEIARAADNPLFPVLLEALAGFVAFAQKESCRNDLNRRQRAILAHESIVEAIRDQDTDRARVEMESHLRYSMTRKIEQTES</sequence>
<dbReference type="InterPro" id="IPR000524">
    <property type="entry name" value="Tscrpt_reg_HTH_GntR"/>
</dbReference>
<dbReference type="AlphaFoldDB" id="A0A518HSQ1"/>
<keyword evidence="3" id="KW-0804">Transcription</keyword>
<dbReference type="OrthoDB" id="261145at2"/>
<dbReference type="SUPFAM" id="SSF48008">
    <property type="entry name" value="GntR ligand-binding domain-like"/>
    <property type="match status" value="1"/>
</dbReference>
<keyword evidence="1" id="KW-0805">Transcription regulation</keyword>
<dbReference type="GO" id="GO:0003700">
    <property type="term" value="F:DNA-binding transcription factor activity"/>
    <property type="evidence" value="ECO:0007669"/>
    <property type="project" value="InterPro"/>
</dbReference>
<reference evidence="5 6" key="1">
    <citation type="submission" date="2019-03" db="EMBL/GenBank/DDBJ databases">
        <title>Deep-cultivation of Planctomycetes and their phenomic and genomic characterization uncovers novel biology.</title>
        <authorList>
            <person name="Wiegand S."/>
            <person name="Jogler M."/>
            <person name="Boedeker C."/>
            <person name="Pinto D."/>
            <person name="Vollmers J."/>
            <person name="Rivas-Marin E."/>
            <person name="Kohn T."/>
            <person name="Peeters S.H."/>
            <person name="Heuer A."/>
            <person name="Rast P."/>
            <person name="Oberbeckmann S."/>
            <person name="Bunk B."/>
            <person name="Jeske O."/>
            <person name="Meyerdierks A."/>
            <person name="Storesund J.E."/>
            <person name="Kallscheuer N."/>
            <person name="Luecker S."/>
            <person name="Lage O.M."/>
            <person name="Pohl T."/>
            <person name="Merkel B.J."/>
            <person name="Hornburger P."/>
            <person name="Mueller R.-W."/>
            <person name="Bruemmer F."/>
            <person name="Labrenz M."/>
            <person name="Spormann A.M."/>
            <person name="Op den Camp H."/>
            <person name="Overmann J."/>
            <person name="Amann R."/>
            <person name="Jetten M.S.M."/>
            <person name="Mascher T."/>
            <person name="Medema M.H."/>
            <person name="Devos D.P."/>
            <person name="Kaster A.-K."/>
            <person name="Ovreas L."/>
            <person name="Rohde M."/>
            <person name="Galperin M.Y."/>
            <person name="Jogler C."/>
        </authorList>
    </citation>
    <scope>NUCLEOTIDE SEQUENCE [LARGE SCALE GENOMIC DNA]</scope>
    <source>
        <strain evidence="5 6">Enr13</strain>
    </source>
</reference>
<dbReference type="RefSeq" id="WP_145388209.1">
    <property type="nucleotide sequence ID" value="NZ_CP037423.1"/>
</dbReference>
<dbReference type="SUPFAM" id="SSF46785">
    <property type="entry name" value="Winged helix' DNA-binding domain"/>
    <property type="match status" value="1"/>
</dbReference>
<dbReference type="GO" id="GO:0003677">
    <property type="term" value="F:DNA binding"/>
    <property type="evidence" value="ECO:0007669"/>
    <property type="project" value="UniProtKB-KW"/>
</dbReference>
<dbReference type="InterPro" id="IPR008920">
    <property type="entry name" value="TF_FadR/GntR_C"/>
</dbReference>
<dbReference type="Gene3D" id="1.20.120.530">
    <property type="entry name" value="GntR ligand-binding domain-like"/>
    <property type="match status" value="1"/>
</dbReference>
<protein>
    <submittedName>
        <fullName evidence="5">HTH-type transcriptional regulator LutR</fullName>
    </submittedName>
</protein>
<dbReference type="SMART" id="SM00345">
    <property type="entry name" value="HTH_GNTR"/>
    <property type="match status" value="1"/>
</dbReference>
<dbReference type="InterPro" id="IPR011711">
    <property type="entry name" value="GntR_C"/>
</dbReference>
<dbReference type="Gene3D" id="1.10.10.10">
    <property type="entry name" value="Winged helix-like DNA-binding domain superfamily/Winged helix DNA-binding domain"/>
    <property type="match status" value="1"/>
</dbReference>
<proteinExistence type="predicted"/>
<dbReference type="KEGG" id="snep:Enr13x_37080"/>
<accession>A0A518HSQ1</accession>
<dbReference type="PRINTS" id="PR00035">
    <property type="entry name" value="HTHGNTR"/>
</dbReference>
<feature type="domain" description="HTH gntR-type" evidence="4">
    <location>
        <begin position="5"/>
        <end position="73"/>
    </location>
</feature>
<name>A0A518HSQ1_9BACT</name>